<protein>
    <submittedName>
        <fullName evidence="11">Putative ATPase (inferred by orthology to a S. mansoni protein)</fullName>
    </submittedName>
</protein>
<keyword evidence="4" id="KW-0067">ATP-binding</keyword>
<feature type="domain" description="ATPase family AAA" evidence="8">
    <location>
        <begin position="3"/>
        <end position="42"/>
    </location>
</feature>
<evidence type="ECO:0000256" key="7">
    <source>
        <dbReference type="ARBA" id="ARBA00023136"/>
    </source>
</evidence>
<dbReference type="PANTHER" id="PTHR23075">
    <property type="entry name" value="PUTATIVE ATP-ASE"/>
    <property type="match status" value="1"/>
</dbReference>
<dbReference type="PANTHER" id="PTHR23075:SF0">
    <property type="entry name" value="ATPASE FAMILY AAA DOMAIN-CONTAINING PROTEIN 3"/>
    <property type="match status" value="1"/>
</dbReference>
<evidence type="ECO:0000256" key="3">
    <source>
        <dbReference type="ARBA" id="ARBA00022792"/>
    </source>
</evidence>
<accession>A0A0M3JN78</accession>
<dbReference type="OrthoDB" id="199596at2759"/>
<dbReference type="GO" id="GO:0005524">
    <property type="term" value="F:ATP binding"/>
    <property type="evidence" value="ECO:0007669"/>
    <property type="project" value="UniProtKB-KW"/>
</dbReference>
<comment type="subcellular location">
    <subcellularLocation>
        <location evidence="1">Mitochondrion membrane</location>
    </subcellularLocation>
</comment>
<dbReference type="EMBL" id="UYRR01025280">
    <property type="protein sequence ID" value="VDK34873.1"/>
    <property type="molecule type" value="Genomic_DNA"/>
</dbReference>
<evidence type="ECO:0000256" key="4">
    <source>
        <dbReference type="ARBA" id="ARBA00022840"/>
    </source>
</evidence>
<evidence type="ECO:0000256" key="1">
    <source>
        <dbReference type="ARBA" id="ARBA00004325"/>
    </source>
</evidence>
<gene>
    <name evidence="9" type="ORF">ASIM_LOCUS8858</name>
</gene>
<name>A0A0M3JN78_ANISI</name>
<dbReference type="Pfam" id="PF12037">
    <property type="entry name" value="ATAD3_N"/>
    <property type="match status" value="1"/>
</dbReference>
<evidence type="ECO:0000259" key="8">
    <source>
        <dbReference type="Pfam" id="PF12037"/>
    </source>
</evidence>
<evidence type="ECO:0000313" key="10">
    <source>
        <dbReference type="Proteomes" id="UP000267096"/>
    </source>
</evidence>
<proteinExistence type="predicted"/>
<evidence type="ECO:0000256" key="2">
    <source>
        <dbReference type="ARBA" id="ARBA00022741"/>
    </source>
</evidence>
<reference evidence="11" key="1">
    <citation type="submission" date="2017-02" db="UniProtKB">
        <authorList>
            <consortium name="WormBaseParasite"/>
        </authorList>
    </citation>
    <scope>IDENTIFICATION</scope>
</reference>
<evidence type="ECO:0000313" key="9">
    <source>
        <dbReference type="EMBL" id="VDK34873.1"/>
    </source>
</evidence>
<dbReference type="AlphaFoldDB" id="A0A0M3JN78"/>
<keyword evidence="2" id="KW-0547">Nucleotide-binding</keyword>
<sequence length="85" mass="9472">MLVMYRVGGLTALAVGWYAAKQGTSVMGRYVEARLGKPSLVRDTSRITPLETLKHPVRTMQTLFRKADDPLKGVVLSVRFECVSF</sequence>
<keyword evidence="5" id="KW-0175">Coiled coil</keyword>
<reference evidence="9 10" key="2">
    <citation type="submission" date="2018-11" db="EMBL/GenBank/DDBJ databases">
        <authorList>
            <consortium name="Pathogen Informatics"/>
        </authorList>
    </citation>
    <scope>NUCLEOTIDE SEQUENCE [LARGE SCALE GENOMIC DNA]</scope>
</reference>
<keyword evidence="10" id="KW-1185">Reference proteome</keyword>
<keyword evidence="7" id="KW-0472">Membrane</keyword>
<dbReference type="InterPro" id="IPR021911">
    <property type="entry name" value="ATAD3_N"/>
</dbReference>
<evidence type="ECO:0000313" key="11">
    <source>
        <dbReference type="WBParaSite" id="ASIM_0000911801-mRNA-1"/>
    </source>
</evidence>
<dbReference type="WBParaSite" id="ASIM_0000911801-mRNA-1">
    <property type="protein sequence ID" value="ASIM_0000911801-mRNA-1"/>
    <property type="gene ID" value="ASIM_0000911801"/>
</dbReference>
<dbReference type="GO" id="GO:0007005">
    <property type="term" value="P:mitochondrion organization"/>
    <property type="evidence" value="ECO:0007669"/>
    <property type="project" value="TreeGrafter"/>
</dbReference>
<keyword evidence="3" id="KW-0999">Mitochondrion inner membrane</keyword>
<dbReference type="Proteomes" id="UP000267096">
    <property type="component" value="Unassembled WGS sequence"/>
</dbReference>
<organism evidence="11">
    <name type="scientific">Anisakis simplex</name>
    <name type="common">Herring worm</name>
    <dbReference type="NCBI Taxonomy" id="6269"/>
    <lineage>
        <taxon>Eukaryota</taxon>
        <taxon>Metazoa</taxon>
        <taxon>Ecdysozoa</taxon>
        <taxon>Nematoda</taxon>
        <taxon>Chromadorea</taxon>
        <taxon>Rhabditida</taxon>
        <taxon>Spirurina</taxon>
        <taxon>Ascaridomorpha</taxon>
        <taxon>Ascaridoidea</taxon>
        <taxon>Anisakidae</taxon>
        <taxon>Anisakis</taxon>
        <taxon>Anisakis simplex complex</taxon>
    </lineage>
</organism>
<evidence type="ECO:0000256" key="5">
    <source>
        <dbReference type="ARBA" id="ARBA00023054"/>
    </source>
</evidence>
<dbReference type="GO" id="GO:0031966">
    <property type="term" value="C:mitochondrial membrane"/>
    <property type="evidence" value="ECO:0007669"/>
    <property type="project" value="UniProtKB-SubCell"/>
</dbReference>
<evidence type="ECO:0000256" key="6">
    <source>
        <dbReference type="ARBA" id="ARBA00023128"/>
    </source>
</evidence>
<dbReference type="GO" id="GO:0008270">
    <property type="term" value="F:zinc ion binding"/>
    <property type="evidence" value="ECO:0007669"/>
    <property type="project" value="TreeGrafter"/>
</dbReference>
<keyword evidence="6" id="KW-0496">Mitochondrion</keyword>